<dbReference type="RefSeq" id="WP_120162005.1">
    <property type="nucleotide sequence ID" value="NZ_JBLYPM010000001.1"/>
</dbReference>
<proteinExistence type="predicted"/>
<dbReference type="EMBL" id="NSDJ01000001">
    <property type="protein sequence ID" value="RKF70907.1"/>
    <property type="molecule type" value="Genomic_DNA"/>
</dbReference>
<comment type="caution">
    <text evidence="1">The sequence shown here is derived from an EMBL/GenBank/DDBJ whole genome shotgun (WGS) entry which is preliminary data.</text>
</comment>
<evidence type="ECO:0000313" key="2">
    <source>
        <dbReference type="Proteomes" id="UP000284853"/>
    </source>
</evidence>
<name>A0ABX9Q238_9GAMM</name>
<gene>
    <name evidence="1" type="ORF">CKQ54_06280</name>
</gene>
<reference evidence="1 2" key="1">
    <citation type="submission" date="2017-08" db="EMBL/GenBank/DDBJ databases">
        <title>Comparative genomics of bacteria isolated from necrotic lesions of AOD affected trees.</title>
        <authorList>
            <person name="Doonan J."/>
            <person name="Denman S."/>
            <person name="Mcdonald J.E."/>
        </authorList>
    </citation>
    <scope>NUCLEOTIDE SEQUENCE [LARGE SCALE GENOMIC DNA]</scope>
    <source>
        <strain evidence="1 2">CIP 105588</strain>
    </source>
</reference>
<keyword evidence="2" id="KW-1185">Reference proteome</keyword>
<protein>
    <submittedName>
        <fullName evidence="1">Uncharacterized protein</fullName>
    </submittedName>
</protein>
<dbReference type="GeneID" id="302708409"/>
<evidence type="ECO:0000313" key="1">
    <source>
        <dbReference type="EMBL" id="RKF70907.1"/>
    </source>
</evidence>
<accession>A0ABX9Q238</accession>
<organism evidence="1 2">
    <name type="scientific">Rahnella variigena</name>
    <dbReference type="NCBI Taxonomy" id="574964"/>
    <lineage>
        <taxon>Bacteria</taxon>
        <taxon>Pseudomonadati</taxon>
        <taxon>Pseudomonadota</taxon>
        <taxon>Gammaproteobacteria</taxon>
        <taxon>Enterobacterales</taxon>
        <taxon>Yersiniaceae</taxon>
        <taxon>Rahnella</taxon>
    </lineage>
</organism>
<sequence length="243" mass="28277">MDSKQFQKLLLPKLREAMLYTRSRIPMKSANKFYPDKRMIDGLMMTNPDKYRMHSLGGDRDRSLNLAANRKLKLAPQQVYRKYEQDHRNGIRNAGNCGENAMIAFWYLTEHIRELEKLVKTPIKILTIFLKHPVDHSLVLVGTEPPRGSGKIMENTLICDPWGKIVCPLAHYSLEWKMKMNKWSNRGLKGKCGRGTYDPFYDQCSRESVRVGRLLISEQTYSGKTQRIKDTKTYSLINKNEFS</sequence>
<dbReference type="Proteomes" id="UP000284853">
    <property type="component" value="Unassembled WGS sequence"/>
</dbReference>